<name>A0A0L0FYS0_9EUKA</name>
<feature type="signal peptide" evidence="3">
    <location>
        <begin position="1"/>
        <end position="17"/>
    </location>
</feature>
<dbReference type="InterPro" id="IPR050788">
    <property type="entry name" value="Yeast_SRP1/TIP1_CWP"/>
</dbReference>
<dbReference type="AlphaFoldDB" id="A0A0L0FYS0"/>
<dbReference type="InterPro" id="IPR056826">
    <property type="entry name" value="Agd3_CE"/>
</dbReference>
<dbReference type="RefSeq" id="XP_014154990.1">
    <property type="nucleotide sequence ID" value="XM_014299515.1"/>
</dbReference>
<evidence type="ECO:0000256" key="3">
    <source>
        <dbReference type="SAM" id="SignalP"/>
    </source>
</evidence>
<feature type="domain" description="Agd3 deacetylase" evidence="4">
    <location>
        <begin position="309"/>
        <end position="384"/>
    </location>
</feature>
<feature type="chain" id="PRO_5005538984" description="Agd3 deacetylase domain-containing protein" evidence="3">
    <location>
        <begin position="18"/>
        <end position="962"/>
    </location>
</feature>
<accession>A0A0L0FYS0</accession>
<sequence>MHKSIVLTLGLLSPVLAQTQTDFTIGAKTLILSAGTNTTEELPKWVLDSYGVDYDIKELTTGSTITIPACSEQFNHTECGQQKTNYTLNTLFSLELMDSNTDQPKYNSIILTSAVLGYFYYSPEDFSKTFQQRGLSAELEEEIDTYCTDYGVRTVSMRTDPIDIADEGLQSALNGAGVSHQGTATLKFVPGELSASMHNILKEHATFKIGGEISLSPTEAYWLTPARIEHTANTDRHIEPLMEVDYTCPDGSACKSVGVSLITHPTTKRETLHFHFNSDKNGLHGFTFGHMWFPWVTRGLFLGHRQIILQADIDDYYLDTGVYNTTLNRQAKGGETTPPMTYRITGEDLEHHKTFQQRINHQFGTGSNFTIQMAFNGRGEGEFGKVEAYAPNLNQASFDLFDDFLWVTHTWNHIDMYCLYSNCTEDTQELAAQEFDSCFDWTSQTCDYGVKDEPIYLKSGYTPYEYNMYELTRNQHFAETVLNVSDHSKVWSPKSIVTPRISGLNYTESIRAMLAAGIRNAVGDNSRKDLRQANAWQPFDAVVKMGKDGVELTDTSREAFEAEMISLYGVKSINVIPRFATRVYFDVSTPTEMAMEHNSIYGPNCKTCDASFQYQHDLSFQEIIDLEGFEVARNMLSLRTDPYMFHQANLRVNDMGSGKTASLLEAWIESSLKWVSEYTTFSLQSYKMDALAEVYRLRKERDDCDITGKIHYAKGKPVKLTVSSQNACQAKLTYTQTAGSGDYKPLVRTLAGNVRRQAVSGGSTENVDTTIDVDMGGSANNGVDQEIDLEGSGIETPSPVPTPAASVTPTVSPSMTAFPTLISSPVATPSTSPTTTPTSSGQPALAVSPAPTVAPSVTRTSAPTQTDDTATATATATATSTSTETETQASTVGSNPESTSGETATGTDLPKTDGAQSNSGLSTLAMIGIGAGAAVLILVVLVLGICLCRRDARAEGKLLASA</sequence>
<protein>
    <recommendedName>
        <fullName evidence="4">Agd3 deacetylase domain-containing protein</fullName>
    </recommendedName>
</protein>
<dbReference type="GeneID" id="25907072"/>
<keyword evidence="3" id="KW-0732">Signal</keyword>
<organism evidence="5 6">
    <name type="scientific">Sphaeroforma arctica JP610</name>
    <dbReference type="NCBI Taxonomy" id="667725"/>
    <lineage>
        <taxon>Eukaryota</taxon>
        <taxon>Ichthyosporea</taxon>
        <taxon>Ichthyophonida</taxon>
        <taxon>Sphaeroforma</taxon>
    </lineage>
</organism>
<dbReference type="PANTHER" id="PTHR31002">
    <property type="entry name" value="SERIPAUPERIN"/>
    <property type="match status" value="1"/>
</dbReference>
<feature type="compositionally biased region" description="Low complexity" evidence="1">
    <location>
        <begin position="860"/>
        <end position="891"/>
    </location>
</feature>
<evidence type="ECO:0000313" key="5">
    <source>
        <dbReference type="EMBL" id="KNC81088.1"/>
    </source>
</evidence>
<evidence type="ECO:0000313" key="6">
    <source>
        <dbReference type="Proteomes" id="UP000054560"/>
    </source>
</evidence>
<feature type="region of interest" description="Disordered" evidence="1">
    <location>
        <begin position="790"/>
        <end position="809"/>
    </location>
</feature>
<keyword evidence="2" id="KW-0812">Transmembrane</keyword>
<evidence type="ECO:0000256" key="2">
    <source>
        <dbReference type="SAM" id="Phobius"/>
    </source>
</evidence>
<keyword evidence="2" id="KW-0472">Membrane</keyword>
<dbReference type="EMBL" id="KQ242070">
    <property type="protein sequence ID" value="KNC81088.1"/>
    <property type="molecule type" value="Genomic_DNA"/>
</dbReference>
<feature type="region of interest" description="Disordered" evidence="1">
    <location>
        <begin position="822"/>
        <end position="914"/>
    </location>
</feature>
<feature type="compositionally biased region" description="Low complexity" evidence="1">
    <location>
        <begin position="823"/>
        <end position="840"/>
    </location>
</feature>
<dbReference type="Pfam" id="PF25115">
    <property type="entry name" value="Agd3_CE"/>
    <property type="match status" value="2"/>
</dbReference>
<gene>
    <name evidence="5" type="ORF">SARC_06568</name>
</gene>
<dbReference type="eggNOG" id="ENOG502QR2R">
    <property type="taxonomic scope" value="Eukaryota"/>
</dbReference>
<dbReference type="Proteomes" id="UP000054560">
    <property type="component" value="Unassembled WGS sequence"/>
</dbReference>
<keyword evidence="2" id="KW-1133">Transmembrane helix</keyword>
<reference evidence="5 6" key="1">
    <citation type="submission" date="2011-02" db="EMBL/GenBank/DDBJ databases">
        <title>The Genome Sequence of Sphaeroforma arctica JP610.</title>
        <authorList>
            <consortium name="The Broad Institute Genome Sequencing Platform"/>
            <person name="Russ C."/>
            <person name="Cuomo C."/>
            <person name="Young S.K."/>
            <person name="Zeng Q."/>
            <person name="Gargeya S."/>
            <person name="Alvarado L."/>
            <person name="Berlin A."/>
            <person name="Chapman S.B."/>
            <person name="Chen Z."/>
            <person name="Freedman E."/>
            <person name="Gellesch M."/>
            <person name="Goldberg J."/>
            <person name="Griggs A."/>
            <person name="Gujja S."/>
            <person name="Heilman E."/>
            <person name="Heiman D."/>
            <person name="Howarth C."/>
            <person name="Mehta T."/>
            <person name="Neiman D."/>
            <person name="Pearson M."/>
            <person name="Roberts A."/>
            <person name="Saif S."/>
            <person name="Shea T."/>
            <person name="Shenoy N."/>
            <person name="Sisk P."/>
            <person name="Stolte C."/>
            <person name="Sykes S."/>
            <person name="White J."/>
            <person name="Yandava C."/>
            <person name="Burger G."/>
            <person name="Gray M.W."/>
            <person name="Holland P.W.H."/>
            <person name="King N."/>
            <person name="Lang F.B.F."/>
            <person name="Roger A.J."/>
            <person name="Ruiz-Trillo I."/>
            <person name="Haas B."/>
            <person name="Nusbaum C."/>
            <person name="Birren B."/>
        </authorList>
    </citation>
    <scope>NUCLEOTIDE SEQUENCE [LARGE SCALE GENOMIC DNA]</scope>
    <source>
        <strain evidence="5 6">JP610</strain>
    </source>
</reference>
<feature type="domain" description="Agd3 deacetylase" evidence="4">
    <location>
        <begin position="468"/>
        <end position="706"/>
    </location>
</feature>
<evidence type="ECO:0000259" key="4">
    <source>
        <dbReference type="Pfam" id="PF25115"/>
    </source>
</evidence>
<feature type="region of interest" description="Disordered" evidence="1">
    <location>
        <begin position="757"/>
        <end position="780"/>
    </location>
</feature>
<proteinExistence type="predicted"/>
<dbReference type="PANTHER" id="PTHR31002:SF34">
    <property type="entry name" value="CELL WALL PROTEIN CWP1-RELATED"/>
    <property type="match status" value="1"/>
</dbReference>
<dbReference type="OrthoDB" id="2113314at2759"/>
<dbReference type="GO" id="GO:0005199">
    <property type="term" value="F:structural constituent of cell wall"/>
    <property type="evidence" value="ECO:0007669"/>
    <property type="project" value="TreeGrafter"/>
</dbReference>
<feature type="compositionally biased region" description="Polar residues" evidence="1">
    <location>
        <begin position="892"/>
        <end position="906"/>
    </location>
</feature>
<feature type="transmembrane region" description="Helical" evidence="2">
    <location>
        <begin position="924"/>
        <end position="948"/>
    </location>
</feature>
<evidence type="ECO:0000256" key="1">
    <source>
        <dbReference type="SAM" id="MobiDB-lite"/>
    </source>
</evidence>
<keyword evidence="6" id="KW-1185">Reference proteome</keyword>
<dbReference type="STRING" id="667725.A0A0L0FYS0"/>
<feature type="compositionally biased region" description="Polar residues" evidence="1">
    <location>
        <begin position="760"/>
        <end position="769"/>
    </location>
</feature>